<dbReference type="Pfam" id="PF09534">
    <property type="entry name" value="Trp_oprn_chp"/>
    <property type="match status" value="1"/>
</dbReference>
<dbReference type="InterPro" id="IPR019051">
    <property type="entry name" value="Trp_biosyn_TM_oprn/chp"/>
</dbReference>
<feature type="transmembrane region" description="Helical" evidence="2">
    <location>
        <begin position="87"/>
        <end position="108"/>
    </location>
</feature>
<evidence type="ECO:0000313" key="4">
    <source>
        <dbReference type="Proteomes" id="UP000541033"/>
    </source>
</evidence>
<feature type="transmembrane region" description="Helical" evidence="2">
    <location>
        <begin position="59"/>
        <end position="80"/>
    </location>
</feature>
<feature type="transmembrane region" description="Helical" evidence="2">
    <location>
        <begin position="142"/>
        <end position="165"/>
    </location>
</feature>
<dbReference type="AlphaFoldDB" id="A0A7X5QZI0"/>
<keyword evidence="2" id="KW-1133">Transmembrane helix</keyword>
<dbReference type="Proteomes" id="UP000541033">
    <property type="component" value="Unassembled WGS sequence"/>
</dbReference>
<dbReference type="EMBL" id="JAAMOX010000001">
    <property type="protein sequence ID" value="NIH52861.1"/>
    <property type="molecule type" value="Genomic_DNA"/>
</dbReference>
<feature type="compositionally biased region" description="Acidic residues" evidence="1">
    <location>
        <begin position="204"/>
        <end position="228"/>
    </location>
</feature>
<keyword evidence="4" id="KW-1185">Reference proteome</keyword>
<comment type="caution">
    <text evidence="3">The sequence shown here is derived from an EMBL/GenBank/DDBJ whole genome shotgun (WGS) entry which is preliminary data.</text>
</comment>
<reference evidence="3 4" key="1">
    <citation type="submission" date="2020-02" db="EMBL/GenBank/DDBJ databases">
        <title>Sequencing the genomes of 1000 actinobacteria strains.</title>
        <authorList>
            <person name="Klenk H.-P."/>
        </authorList>
    </citation>
    <scope>NUCLEOTIDE SEQUENCE [LARGE SCALE GENOMIC DNA]</scope>
    <source>
        <strain evidence="3 4">DSM 27960</strain>
    </source>
</reference>
<feature type="compositionally biased region" description="Low complexity" evidence="1">
    <location>
        <begin position="192"/>
        <end position="203"/>
    </location>
</feature>
<accession>A0A7X5QZI0</accession>
<proteinExistence type="predicted"/>
<evidence type="ECO:0000256" key="1">
    <source>
        <dbReference type="SAM" id="MobiDB-lite"/>
    </source>
</evidence>
<evidence type="ECO:0000256" key="2">
    <source>
        <dbReference type="SAM" id="Phobius"/>
    </source>
</evidence>
<feature type="compositionally biased region" description="Basic and acidic residues" evidence="1">
    <location>
        <begin position="229"/>
        <end position="239"/>
    </location>
</feature>
<sequence length="245" mass="25176">MTNDRAADKARSSRLKRWSILAVLAASGLVFVAWGQPWFTLNLVDTVPNAPVIEVTGQQAAAALSAFALCGLAAGGALTIAGSVFRYVLGVLVVLLGGCAVLATTSSLGNPIMGGATQITALTGVTGRASITSLVESWSQTFWPYVGIATAVLLALSGVLVLLTARNWPKSSSKYQAVVLSAEGEGATSLADLADGSQGADADGNADDAADSEINSVDDSDDDVDESDDRISEWDRQSRGADPSQ</sequence>
<dbReference type="RefSeq" id="WP_167148009.1">
    <property type="nucleotide sequence ID" value="NZ_JAAMOX010000001.1"/>
</dbReference>
<feature type="region of interest" description="Disordered" evidence="1">
    <location>
        <begin position="192"/>
        <end position="245"/>
    </location>
</feature>
<evidence type="ECO:0000313" key="3">
    <source>
        <dbReference type="EMBL" id="NIH52861.1"/>
    </source>
</evidence>
<keyword evidence="2" id="KW-0472">Membrane</keyword>
<gene>
    <name evidence="3" type="ORF">FHX76_000729</name>
</gene>
<protein>
    <submittedName>
        <fullName evidence="3">Putative membrane protein (TIGR02234 family)</fullName>
    </submittedName>
</protein>
<keyword evidence="2" id="KW-0812">Transmembrane</keyword>
<organism evidence="3 4">
    <name type="scientific">Lysinibacter cavernae</name>
    <dbReference type="NCBI Taxonomy" id="1640652"/>
    <lineage>
        <taxon>Bacteria</taxon>
        <taxon>Bacillati</taxon>
        <taxon>Actinomycetota</taxon>
        <taxon>Actinomycetes</taxon>
        <taxon>Micrococcales</taxon>
        <taxon>Microbacteriaceae</taxon>
        <taxon>Lysinibacter</taxon>
    </lineage>
</organism>
<name>A0A7X5QZI0_9MICO</name>